<evidence type="ECO:0000313" key="2">
    <source>
        <dbReference type="EMBL" id="CUP41119.1"/>
    </source>
</evidence>
<reference evidence="2 3" key="1">
    <citation type="submission" date="2015-09" db="EMBL/GenBank/DDBJ databases">
        <authorList>
            <consortium name="Pathogen Informatics"/>
        </authorList>
    </citation>
    <scope>NUCLEOTIDE SEQUENCE [LARGE SCALE GENOMIC DNA]</scope>
    <source>
        <strain evidence="2 3">2789STDY5834911</strain>
    </source>
</reference>
<feature type="transmembrane region" description="Helical" evidence="1">
    <location>
        <begin position="49"/>
        <end position="68"/>
    </location>
</feature>
<keyword evidence="1" id="KW-1133">Transmembrane helix</keyword>
<proteinExistence type="predicted"/>
<dbReference type="RefSeq" id="WP_055150766.1">
    <property type="nucleotide sequence ID" value="NZ_CZAW01000013.1"/>
</dbReference>
<organism evidence="2 3">
    <name type="scientific">Blautia wexlerae</name>
    <dbReference type="NCBI Taxonomy" id="418240"/>
    <lineage>
        <taxon>Bacteria</taxon>
        <taxon>Bacillati</taxon>
        <taxon>Bacillota</taxon>
        <taxon>Clostridia</taxon>
        <taxon>Lachnospirales</taxon>
        <taxon>Lachnospiraceae</taxon>
        <taxon>Blautia</taxon>
    </lineage>
</organism>
<keyword evidence="1" id="KW-0812">Transmembrane</keyword>
<accession>A0A174N565</accession>
<name>A0A174N565_9FIRM</name>
<dbReference type="AlphaFoldDB" id="A0A174N565"/>
<keyword evidence="1" id="KW-0472">Membrane</keyword>
<evidence type="ECO:0000256" key="1">
    <source>
        <dbReference type="SAM" id="Phobius"/>
    </source>
</evidence>
<evidence type="ECO:0000313" key="3">
    <source>
        <dbReference type="Proteomes" id="UP000095712"/>
    </source>
</evidence>
<feature type="transmembrane region" description="Helical" evidence="1">
    <location>
        <begin position="25"/>
        <end position="42"/>
    </location>
</feature>
<sequence length="150" mass="17505">MFLVAVLVLLFLMYRFYTFRAEMVFIMTLLTPAMLLIGAYHLTGEYREAGIFLLIVGIFLLAVVMFMYRITARGVEKKFRSAYYKNLFIYGALRFLQTFCRMTIVFSFVAAMLGSVSLDYKERLDIAGRKIYVDDNLRDAEGNQYTEVER</sequence>
<dbReference type="EMBL" id="CZAW01000013">
    <property type="protein sequence ID" value="CUP41119.1"/>
    <property type="molecule type" value="Genomic_DNA"/>
</dbReference>
<protein>
    <submittedName>
        <fullName evidence="2">Uncharacterized protein</fullName>
    </submittedName>
</protein>
<dbReference type="Proteomes" id="UP000095712">
    <property type="component" value="Unassembled WGS sequence"/>
</dbReference>
<feature type="transmembrane region" description="Helical" evidence="1">
    <location>
        <begin position="88"/>
        <end position="113"/>
    </location>
</feature>
<gene>
    <name evidence="2" type="ORF">ERS852523_01524</name>
</gene>